<dbReference type="InterPro" id="IPR058792">
    <property type="entry name" value="Beta-barrel_RND_2"/>
</dbReference>
<dbReference type="GO" id="GO:0015562">
    <property type="term" value="F:efflux transmembrane transporter activity"/>
    <property type="evidence" value="ECO:0007669"/>
    <property type="project" value="TreeGrafter"/>
</dbReference>
<feature type="signal peptide" evidence="3">
    <location>
        <begin position="1"/>
        <end position="31"/>
    </location>
</feature>
<keyword evidence="2" id="KW-0175">Coiled coil</keyword>
<gene>
    <name evidence="5" type="primary">mdtA_2</name>
    <name evidence="5" type="ORF">Pla22_29060</name>
</gene>
<dbReference type="RefSeq" id="WP_165440661.1">
    <property type="nucleotide sequence ID" value="NZ_SJPI01000002.1"/>
</dbReference>
<sequence precursor="true">MKRSKHPMKSLRAWVVMSCLWSMPLAPMVRAETVGDLTVMVYDGFTQPYQQIHLAAVEIGRVDEIMVKVGDRVEQGQLIARLDEGLQIAALKVAQIQTQATGELHAAQSEAELNDSRLTKLRELSENGMTRPDELVRAEADARIARARVASIEEQIAVRQAELERAKVQLQRRSVLAPASGVIAEVFMQPGEYISPGEPAIVELLVVHKLLGVFVVPAEDSYALSVGTRARVRLRSGGQMIESKITSITPKIDGGSGTVEVRVELPNENGLLLPGDGCTLQILNDLPESSVNAPAIAPRVGRFNLPNNLHPPQATSR</sequence>
<comment type="similarity">
    <text evidence="1">Belongs to the membrane fusion protein (MFP) (TC 8.A.1) family.</text>
</comment>
<name>A0A5C5WH98_9BACT</name>
<dbReference type="PANTHER" id="PTHR30469:SF15">
    <property type="entry name" value="HLYD FAMILY OF SECRETION PROTEINS"/>
    <property type="match status" value="1"/>
</dbReference>
<keyword evidence="6" id="KW-1185">Reference proteome</keyword>
<dbReference type="Pfam" id="PF25954">
    <property type="entry name" value="Beta-barrel_RND_2"/>
    <property type="match status" value="1"/>
</dbReference>
<dbReference type="SUPFAM" id="SSF111369">
    <property type="entry name" value="HlyD-like secretion proteins"/>
    <property type="match status" value="1"/>
</dbReference>
<dbReference type="AlphaFoldDB" id="A0A5C5WH98"/>
<dbReference type="GO" id="GO:1990281">
    <property type="term" value="C:efflux pump complex"/>
    <property type="evidence" value="ECO:0007669"/>
    <property type="project" value="TreeGrafter"/>
</dbReference>
<dbReference type="Gene3D" id="2.40.50.100">
    <property type="match status" value="1"/>
</dbReference>
<organism evidence="5 6">
    <name type="scientific">Rubripirellula amarantea</name>
    <dbReference type="NCBI Taxonomy" id="2527999"/>
    <lineage>
        <taxon>Bacteria</taxon>
        <taxon>Pseudomonadati</taxon>
        <taxon>Planctomycetota</taxon>
        <taxon>Planctomycetia</taxon>
        <taxon>Pirellulales</taxon>
        <taxon>Pirellulaceae</taxon>
        <taxon>Rubripirellula</taxon>
    </lineage>
</organism>
<reference evidence="5 6" key="1">
    <citation type="submission" date="2019-02" db="EMBL/GenBank/DDBJ databases">
        <title>Deep-cultivation of Planctomycetes and their phenomic and genomic characterization uncovers novel biology.</title>
        <authorList>
            <person name="Wiegand S."/>
            <person name="Jogler M."/>
            <person name="Boedeker C."/>
            <person name="Pinto D."/>
            <person name="Vollmers J."/>
            <person name="Rivas-Marin E."/>
            <person name="Kohn T."/>
            <person name="Peeters S.H."/>
            <person name="Heuer A."/>
            <person name="Rast P."/>
            <person name="Oberbeckmann S."/>
            <person name="Bunk B."/>
            <person name="Jeske O."/>
            <person name="Meyerdierks A."/>
            <person name="Storesund J.E."/>
            <person name="Kallscheuer N."/>
            <person name="Luecker S."/>
            <person name="Lage O.M."/>
            <person name="Pohl T."/>
            <person name="Merkel B.J."/>
            <person name="Hornburger P."/>
            <person name="Mueller R.-W."/>
            <person name="Bruemmer F."/>
            <person name="Labrenz M."/>
            <person name="Spormann A.M."/>
            <person name="Op Den Camp H."/>
            <person name="Overmann J."/>
            <person name="Amann R."/>
            <person name="Jetten M.S.M."/>
            <person name="Mascher T."/>
            <person name="Medema M.H."/>
            <person name="Devos D.P."/>
            <person name="Kaster A.-K."/>
            <person name="Ovreas L."/>
            <person name="Rohde M."/>
            <person name="Galperin M.Y."/>
            <person name="Jogler C."/>
        </authorList>
    </citation>
    <scope>NUCLEOTIDE SEQUENCE [LARGE SCALE GENOMIC DNA]</scope>
    <source>
        <strain evidence="5 6">Pla22</strain>
    </source>
</reference>
<dbReference type="Gene3D" id="2.40.30.170">
    <property type="match status" value="1"/>
</dbReference>
<feature type="coiled-coil region" evidence="2">
    <location>
        <begin position="135"/>
        <end position="169"/>
    </location>
</feature>
<dbReference type="EMBL" id="SJPI01000002">
    <property type="protein sequence ID" value="TWT50166.1"/>
    <property type="molecule type" value="Genomic_DNA"/>
</dbReference>
<dbReference type="PANTHER" id="PTHR30469">
    <property type="entry name" value="MULTIDRUG RESISTANCE PROTEIN MDTA"/>
    <property type="match status" value="1"/>
</dbReference>
<feature type="chain" id="PRO_5023012900" evidence="3">
    <location>
        <begin position="32"/>
        <end position="317"/>
    </location>
</feature>
<evidence type="ECO:0000259" key="4">
    <source>
        <dbReference type="Pfam" id="PF25954"/>
    </source>
</evidence>
<dbReference type="Gene3D" id="1.10.287.470">
    <property type="entry name" value="Helix hairpin bin"/>
    <property type="match status" value="1"/>
</dbReference>
<comment type="caution">
    <text evidence="5">The sequence shown here is derived from an EMBL/GenBank/DDBJ whole genome shotgun (WGS) entry which is preliminary data.</text>
</comment>
<dbReference type="InterPro" id="IPR006143">
    <property type="entry name" value="RND_pump_MFP"/>
</dbReference>
<evidence type="ECO:0000313" key="6">
    <source>
        <dbReference type="Proteomes" id="UP000316598"/>
    </source>
</evidence>
<dbReference type="NCBIfam" id="TIGR01730">
    <property type="entry name" value="RND_mfp"/>
    <property type="match status" value="1"/>
</dbReference>
<accession>A0A5C5WH98</accession>
<dbReference type="Proteomes" id="UP000316598">
    <property type="component" value="Unassembled WGS sequence"/>
</dbReference>
<proteinExistence type="inferred from homology"/>
<keyword evidence="3" id="KW-0732">Signal</keyword>
<evidence type="ECO:0000313" key="5">
    <source>
        <dbReference type="EMBL" id="TWT50166.1"/>
    </source>
</evidence>
<feature type="domain" description="CusB-like beta-barrel" evidence="4">
    <location>
        <begin position="216"/>
        <end position="281"/>
    </location>
</feature>
<evidence type="ECO:0000256" key="3">
    <source>
        <dbReference type="SAM" id="SignalP"/>
    </source>
</evidence>
<evidence type="ECO:0000256" key="2">
    <source>
        <dbReference type="SAM" id="Coils"/>
    </source>
</evidence>
<evidence type="ECO:0000256" key="1">
    <source>
        <dbReference type="ARBA" id="ARBA00009477"/>
    </source>
</evidence>
<protein>
    <submittedName>
        <fullName evidence="5">Multidrug resistance protein MdtA</fullName>
    </submittedName>
</protein>